<gene>
    <name evidence="2" type="ORF">IDAT_04670</name>
</gene>
<accession>A0A094IT18</accession>
<feature type="transmembrane region" description="Helical" evidence="1">
    <location>
        <begin position="123"/>
        <end position="146"/>
    </location>
</feature>
<feature type="transmembrane region" description="Helical" evidence="1">
    <location>
        <begin position="46"/>
        <end position="63"/>
    </location>
</feature>
<dbReference type="Proteomes" id="UP000053718">
    <property type="component" value="Unassembled WGS sequence"/>
</dbReference>
<keyword evidence="3" id="KW-1185">Reference proteome</keyword>
<protein>
    <submittedName>
        <fullName evidence="2">Uncharacterized protein</fullName>
    </submittedName>
</protein>
<dbReference type="EMBL" id="JPIN01000005">
    <property type="protein sequence ID" value="KFZ28974.1"/>
    <property type="molecule type" value="Genomic_DNA"/>
</dbReference>
<organism evidence="2 3">
    <name type="scientific">Pseudidiomarina atlantica</name>
    <dbReference type="NCBI Taxonomy" id="1517416"/>
    <lineage>
        <taxon>Bacteria</taxon>
        <taxon>Pseudomonadati</taxon>
        <taxon>Pseudomonadota</taxon>
        <taxon>Gammaproteobacteria</taxon>
        <taxon>Alteromonadales</taxon>
        <taxon>Idiomarinaceae</taxon>
        <taxon>Pseudidiomarina</taxon>
    </lineage>
</organism>
<evidence type="ECO:0000256" key="1">
    <source>
        <dbReference type="SAM" id="Phobius"/>
    </source>
</evidence>
<comment type="caution">
    <text evidence="2">The sequence shown here is derived from an EMBL/GenBank/DDBJ whole genome shotgun (WGS) entry which is preliminary data.</text>
</comment>
<keyword evidence="1" id="KW-0812">Transmembrane</keyword>
<evidence type="ECO:0000313" key="2">
    <source>
        <dbReference type="EMBL" id="KFZ28974.1"/>
    </source>
</evidence>
<dbReference type="RefSeq" id="WP_034731195.1">
    <property type="nucleotide sequence ID" value="NZ_JPIN01000005.1"/>
</dbReference>
<name>A0A094IT18_9GAMM</name>
<feature type="transmembrane region" description="Helical" evidence="1">
    <location>
        <begin position="96"/>
        <end position="117"/>
    </location>
</feature>
<sequence>MLSLNSSTFKKMMHRTIVGAVLVMACAVVLPPLIKGPSDDAPYANIPSTGLLLAILALVFFVSKVSRKFVLQESAKIKYVSTKFVSLTPDARRKRLMEALIVCGLAVPVFLFILLSSQEPSPLLLLLIPIVIVAFSFYATLIPALFNSAEFREETIELDGVQTGKVIIPFDRLLAVEQKRSWVSVFSFDPQGDLLVVTAEDAEGQPQEHRIRLLRGMVHRELFIGMLKDKC</sequence>
<proteinExistence type="predicted"/>
<keyword evidence="1" id="KW-0472">Membrane</keyword>
<feature type="transmembrane region" description="Helical" evidence="1">
    <location>
        <begin position="12"/>
        <end position="34"/>
    </location>
</feature>
<keyword evidence="1" id="KW-1133">Transmembrane helix</keyword>
<reference evidence="2 3" key="1">
    <citation type="submission" date="2014-06" db="EMBL/GenBank/DDBJ databases">
        <title>Draft genome sequence of Idiomarina sp. MCCC 1A10513.</title>
        <authorList>
            <person name="Du J."/>
            <person name="Lai Q."/>
            <person name="Shao Z."/>
        </authorList>
    </citation>
    <scope>NUCLEOTIDE SEQUENCE [LARGE SCALE GENOMIC DNA]</scope>
    <source>
        <strain evidence="2 3">MCCC 1A10513</strain>
    </source>
</reference>
<evidence type="ECO:0000313" key="3">
    <source>
        <dbReference type="Proteomes" id="UP000053718"/>
    </source>
</evidence>
<dbReference type="AlphaFoldDB" id="A0A094IT18"/>